<dbReference type="STRING" id="121821.GCA_001870675_01265"/>
<evidence type="ECO:0000256" key="1">
    <source>
        <dbReference type="SAM" id="SignalP"/>
    </source>
</evidence>
<protein>
    <submittedName>
        <fullName evidence="3">Pilus assembly protein CpaB</fullName>
    </submittedName>
</protein>
<accession>A0A2W7Q9G8</accession>
<dbReference type="Proteomes" id="UP000249364">
    <property type="component" value="Unassembled WGS sequence"/>
</dbReference>
<sequence>MLRLLILLVAIGAGGAAAWVSTSLTPPPPPPSATAPDPVPEAQVLVAASPLAQGAELAQDDMRWQAWPAHTLVDGFITRTDQPDAPDAFIGFLTRVDFSAGEPIRAERLIERRGGFLSSMLDPGKRAVAVRISAESTAGGFIMPNDRVDVLRTFSRQGPSGQTQMHSETILRNVRVLAIDQTTDTRTNDTVLGKTATLELEANEVEIIVAKEASGLLSLALRSFADNDDDARIVATPAPKPAVRIFRGGVLEQVDVR</sequence>
<evidence type="ECO:0000313" key="4">
    <source>
        <dbReference type="Proteomes" id="UP000249364"/>
    </source>
</evidence>
<proteinExistence type="predicted"/>
<feature type="signal peptide" evidence="1">
    <location>
        <begin position="1"/>
        <end position="18"/>
    </location>
</feature>
<evidence type="ECO:0000313" key="3">
    <source>
        <dbReference type="EMBL" id="PZX40687.1"/>
    </source>
</evidence>
<feature type="domain" description="SAF" evidence="2">
    <location>
        <begin position="42"/>
        <end position="110"/>
    </location>
</feature>
<dbReference type="Pfam" id="PF16976">
    <property type="entry name" value="RcpC"/>
    <property type="match status" value="1"/>
</dbReference>
<dbReference type="SMART" id="SM00858">
    <property type="entry name" value="SAF"/>
    <property type="match status" value="1"/>
</dbReference>
<comment type="caution">
    <text evidence="3">The sequence shown here is derived from an EMBL/GenBank/DDBJ whole genome shotgun (WGS) entry which is preliminary data.</text>
</comment>
<dbReference type="OrthoDB" id="163768at2"/>
<reference evidence="3 4" key="1">
    <citation type="submission" date="2018-06" db="EMBL/GenBank/DDBJ databases">
        <title>Genomic Encyclopedia of Archaeal and Bacterial Type Strains, Phase II (KMG-II): from individual species to whole genera.</title>
        <authorList>
            <person name="Goeker M."/>
        </authorList>
    </citation>
    <scope>NUCLEOTIDE SEQUENCE [LARGE SCALE GENOMIC DNA]</scope>
    <source>
        <strain evidence="3 4">DSM 13087</strain>
    </source>
</reference>
<dbReference type="CDD" id="cd11614">
    <property type="entry name" value="SAF_CpaB_FlgA_like"/>
    <property type="match status" value="1"/>
</dbReference>
<gene>
    <name evidence="3" type="ORF">LY56_02570</name>
</gene>
<dbReference type="NCBIfam" id="TIGR03177">
    <property type="entry name" value="pilus_cpaB"/>
    <property type="match status" value="1"/>
</dbReference>
<name>A0A2W7Q9G8_9RHOB</name>
<dbReference type="InterPro" id="IPR017592">
    <property type="entry name" value="Pilus_assmbl_Flp-typ_CpaB"/>
</dbReference>
<keyword evidence="4" id="KW-1185">Reference proteome</keyword>
<dbReference type="EMBL" id="QKZQ01000012">
    <property type="protein sequence ID" value="PZX40687.1"/>
    <property type="molecule type" value="Genomic_DNA"/>
</dbReference>
<dbReference type="AlphaFoldDB" id="A0A2W7Q9G8"/>
<dbReference type="InterPro" id="IPR013974">
    <property type="entry name" value="SAF"/>
</dbReference>
<evidence type="ECO:0000259" key="2">
    <source>
        <dbReference type="SMART" id="SM00858"/>
    </source>
</evidence>
<organism evidence="3 4">
    <name type="scientific">Roseinatronobacter thiooxidans</name>
    <dbReference type="NCBI Taxonomy" id="121821"/>
    <lineage>
        <taxon>Bacteria</taxon>
        <taxon>Pseudomonadati</taxon>
        <taxon>Pseudomonadota</taxon>
        <taxon>Alphaproteobacteria</taxon>
        <taxon>Rhodobacterales</taxon>
        <taxon>Paracoccaceae</taxon>
        <taxon>Roseinatronobacter</taxon>
    </lineage>
</organism>
<feature type="chain" id="PRO_5016050067" evidence="1">
    <location>
        <begin position="19"/>
        <end position="257"/>
    </location>
</feature>
<dbReference type="RefSeq" id="WP_071470037.1">
    <property type="nucleotide sequence ID" value="NZ_MEHT01000023.1"/>
</dbReference>
<dbReference type="InterPro" id="IPR031571">
    <property type="entry name" value="RcpC_dom"/>
</dbReference>
<dbReference type="Pfam" id="PF08666">
    <property type="entry name" value="SAF"/>
    <property type="match status" value="1"/>
</dbReference>
<keyword evidence="1" id="KW-0732">Signal</keyword>